<dbReference type="Proteomes" id="UP000289316">
    <property type="component" value="Unassembled WGS sequence"/>
</dbReference>
<dbReference type="AlphaFoldDB" id="A0A4V1PP95"/>
<reference evidence="1 2" key="1">
    <citation type="submission" date="2018-09" db="EMBL/GenBank/DDBJ databases">
        <title>Murine metabolic-syndrome-specific gut microbial biobank.</title>
        <authorList>
            <person name="Liu C."/>
        </authorList>
    </citation>
    <scope>NUCLEOTIDE SEQUENCE [LARGE SCALE GENOMIC DNA]</scope>
    <source>
        <strain evidence="1 2">C-30</strain>
    </source>
</reference>
<evidence type="ECO:0000313" key="2">
    <source>
        <dbReference type="Proteomes" id="UP000289316"/>
    </source>
</evidence>
<dbReference type="RefSeq" id="WP_129303422.1">
    <property type="nucleotide sequence ID" value="NZ_QZFR01000182.1"/>
</dbReference>
<proteinExistence type="predicted"/>
<protein>
    <submittedName>
        <fullName evidence="1">Uncharacterized protein</fullName>
    </submittedName>
</protein>
<organism evidence="1 2">
    <name type="scientific">Ligilactobacillus murinus</name>
    <dbReference type="NCBI Taxonomy" id="1622"/>
    <lineage>
        <taxon>Bacteria</taxon>
        <taxon>Bacillati</taxon>
        <taxon>Bacillota</taxon>
        <taxon>Bacilli</taxon>
        <taxon>Lactobacillales</taxon>
        <taxon>Lactobacillaceae</taxon>
        <taxon>Ligilactobacillus</taxon>
    </lineage>
</organism>
<dbReference type="EMBL" id="QZFR01000182">
    <property type="protein sequence ID" value="RXV59814.1"/>
    <property type="molecule type" value="Genomic_DNA"/>
</dbReference>
<evidence type="ECO:0000313" key="1">
    <source>
        <dbReference type="EMBL" id="RXV59814.1"/>
    </source>
</evidence>
<comment type="caution">
    <text evidence="1">The sequence shown here is derived from an EMBL/GenBank/DDBJ whole genome shotgun (WGS) entry which is preliminary data.</text>
</comment>
<sequence>MSESNLQFGLLVSNLTVESFDELTDEVRGAGIDLVKVNSSRAILIPVVEDLVKIVESLAFSAENSEDLRIKFVIYCRDDAKYYEDGLAINEQALVEIDADSEELETGFLLDEFSELVVWFLENQELARTDIELIRDKYYPDKKEDKDEKLIEESKLTSEEFLNKFDEEVSSQVHNPV</sequence>
<gene>
    <name evidence="1" type="ORF">D6C19_11810</name>
</gene>
<name>A0A4V1PP95_9LACO</name>
<dbReference type="OrthoDB" id="10016731at2"/>
<accession>A0A4V1PP95</accession>